<evidence type="ECO:0000256" key="6">
    <source>
        <dbReference type="ARBA" id="ARBA00022538"/>
    </source>
</evidence>
<feature type="binding site" evidence="13">
    <location>
        <position position="220"/>
    </location>
    <ligand>
        <name>K(+)</name>
        <dbReference type="ChEBI" id="CHEBI:29103"/>
    </ligand>
</feature>
<dbReference type="InterPro" id="IPR004772">
    <property type="entry name" value="TrkH"/>
</dbReference>
<keyword evidence="13" id="KW-0479">Metal-binding</keyword>
<feature type="binding site" evidence="13">
    <location>
        <position position="322"/>
    </location>
    <ligand>
        <name>K(+)</name>
        <dbReference type="ChEBI" id="CHEBI:29103"/>
    </ligand>
</feature>
<evidence type="ECO:0000256" key="14">
    <source>
        <dbReference type="SAM" id="Phobius"/>
    </source>
</evidence>
<evidence type="ECO:0000256" key="2">
    <source>
        <dbReference type="ARBA" id="ARBA00009137"/>
    </source>
</evidence>
<dbReference type="GO" id="GO:0005886">
    <property type="term" value="C:plasma membrane"/>
    <property type="evidence" value="ECO:0007669"/>
    <property type="project" value="UniProtKB-SubCell"/>
</dbReference>
<feature type="transmembrane region" description="Helical" evidence="14">
    <location>
        <begin position="236"/>
        <end position="255"/>
    </location>
</feature>
<feature type="transmembrane region" description="Helical" evidence="14">
    <location>
        <begin position="276"/>
        <end position="295"/>
    </location>
</feature>
<feature type="transmembrane region" description="Helical" evidence="14">
    <location>
        <begin position="334"/>
        <end position="354"/>
    </location>
</feature>
<dbReference type="InterPro" id="IPR003445">
    <property type="entry name" value="Cat_transpt"/>
</dbReference>
<feature type="binding site" evidence="13">
    <location>
        <position position="111"/>
    </location>
    <ligand>
        <name>K(+)</name>
        <dbReference type="ChEBI" id="CHEBI:29103"/>
    </ligand>
</feature>
<feature type="transmembrane region" description="Helical" evidence="14">
    <location>
        <begin position="69"/>
        <end position="90"/>
    </location>
</feature>
<evidence type="ECO:0000256" key="10">
    <source>
        <dbReference type="ARBA" id="ARBA00023065"/>
    </source>
</evidence>
<dbReference type="AlphaFoldDB" id="A0AB39HEU8"/>
<evidence type="ECO:0000256" key="3">
    <source>
        <dbReference type="ARBA" id="ARBA00022448"/>
    </source>
</evidence>
<evidence type="ECO:0000256" key="4">
    <source>
        <dbReference type="ARBA" id="ARBA00022475"/>
    </source>
</evidence>
<evidence type="ECO:0000256" key="11">
    <source>
        <dbReference type="ARBA" id="ARBA00023136"/>
    </source>
</evidence>
<dbReference type="KEGG" id="vih:AB0763_00085"/>
<evidence type="ECO:0000256" key="8">
    <source>
        <dbReference type="ARBA" id="ARBA00022958"/>
    </source>
</evidence>
<keyword evidence="7 14" id="KW-0812">Transmembrane</keyword>
<keyword evidence="3 12" id="KW-0813">Transport</keyword>
<dbReference type="GO" id="GO:0015379">
    <property type="term" value="F:potassium:chloride symporter activity"/>
    <property type="evidence" value="ECO:0007669"/>
    <property type="project" value="InterPro"/>
</dbReference>
<feature type="transmembrane region" description="Helical" evidence="14">
    <location>
        <begin position="37"/>
        <end position="57"/>
    </location>
</feature>
<proteinExistence type="inferred from homology"/>
<evidence type="ECO:0000256" key="9">
    <source>
        <dbReference type="ARBA" id="ARBA00022989"/>
    </source>
</evidence>
<keyword evidence="11 12" id="KW-0472">Membrane</keyword>
<keyword evidence="8 12" id="KW-0630">Potassium</keyword>
<dbReference type="EMBL" id="CP162601">
    <property type="protein sequence ID" value="XDK25100.1"/>
    <property type="molecule type" value="Genomic_DNA"/>
</dbReference>
<keyword evidence="10 12" id="KW-0406">Ion transport</keyword>
<feature type="binding site" evidence="13">
    <location>
        <position position="439"/>
    </location>
    <ligand>
        <name>K(+)</name>
        <dbReference type="ChEBI" id="CHEBI:29103"/>
    </ligand>
</feature>
<keyword evidence="5 12" id="KW-0997">Cell inner membrane</keyword>
<dbReference type="PIRSF" id="PIRSF006247">
    <property type="entry name" value="TrkH"/>
    <property type="match status" value="1"/>
</dbReference>
<keyword evidence="4 12" id="KW-1003">Cell membrane</keyword>
<feature type="binding site" evidence="13">
    <location>
        <position position="112"/>
    </location>
    <ligand>
        <name>K(+)</name>
        <dbReference type="ChEBI" id="CHEBI:29103"/>
    </ligand>
</feature>
<reference evidence="15" key="1">
    <citation type="submission" date="2024-07" db="EMBL/GenBank/DDBJ databases">
        <title>Genome Analysis of a Potential Novel Vibrio Species Secreting pH- and Thermo-stable Alginate Lyase and its Application in Producing Alginate Oligosaccharides.</title>
        <authorList>
            <person name="Huang H."/>
            <person name="Bao K."/>
        </authorList>
    </citation>
    <scope>NUCLEOTIDE SEQUENCE</scope>
    <source>
        <strain evidence="15">HB236076</strain>
    </source>
</reference>
<keyword evidence="9 14" id="KW-1133">Transmembrane helix</keyword>
<feature type="transmembrane region" description="Helical" evidence="14">
    <location>
        <begin position="184"/>
        <end position="203"/>
    </location>
</feature>
<organism evidence="15">
    <name type="scientific">Vibrio sp. HB236076</name>
    <dbReference type="NCBI Taxonomy" id="3232307"/>
    <lineage>
        <taxon>Bacteria</taxon>
        <taxon>Pseudomonadati</taxon>
        <taxon>Pseudomonadota</taxon>
        <taxon>Gammaproteobacteria</taxon>
        <taxon>Vibrionales</taxon>
        <taxon>Vibrionaceae</taxon>
        <taxon>Vibrio</taxon>
    </lineage>
</organism>
<evidence type="ECO:0000256" key="5">
    <source>
        <dbReference type="ARBA" id="ARBA00022519"/>
    </source>
</evidence>
<evidence type="ECO:0000256" key="12">
    <source>
        <dbReference type="PIRNR" id="PIRNR006247"/>
    </source>
</evidence>
<dbReference type="RefSeq" id="WP_306102297.1">
    <property type="nucleotide sequence ID" value="NZ_CP162601.1"/>
</dbReference>
<keyword evidence="6 12" id="KW-0633">Potassium transport</keyword>
<feature type="transmembrane region" description="Helical" evidence="14">
    <location>
        <begin position="12"/>
        <end position="31"/>
    </location>
</feature>
<comment type="subcellular location">
    <subcellularLocation>
        <location evidence="1 12">Cell inner membrane</location>
        <topology evidence="1 12">Multi-pass membrane protein</topology>
    </subcellularLocation>
</comment>
<feature type="transmembrane region" description="Helical" evidence="14">
    <location>
        <begin position="459"/>
        <end position="484"/>
    </location>
</feature>
<gene>
    <name evidence="15" type="ORF">AB0763_00085</name>
</gene>
<comment type="similarity">
    <text evidence="2 12">Belongs to the TrkH potassium transport family.</text>
</comment>
<feature type="transmembrane region" description="Helical" evidence="14">
    <location>
        <begin position="399"/>
        <end position="420"/>
    </location>
</feature>
<evidence type="ECO:0000313" key="15">
    <source>
        <dbReference type="EMBL" id="XDK25100.1"/>
    </source>
</evidence>
<feature type="binding site" evidence="13">
    <location>
        <position position="438"/>
    </location>
    <ligand>
        <name>K(+)</name>
        <dbReference type="ChEBI" id="CHEBI:29103"/>
    </ligand>
</feature>
<dbReference type="NCBIfam" id="TIGR00933">
    <property type="entry name" value="2a38"/>
    <property type="match status" value="1"/>
</dbReference>
<dbReference type="PANTHER" id="PTHR32024:SF2">
    <property type="entry name" value="TRK SYSTEM POTASSIUM UPTAKE PROTEIN TRKG-RELATED"/>
    <property type="match status" value="1"/>
</dbReference>
<dbReference type="Pfam" id="PF02386">
    <property type="entry name" value="TrkH"/>
    <property type="match status" value="1"/>
</dbReference>
<evidence type="ECO:0000256" key="1">
    <source>
        <dbReference type="ARBA" id="ARBA00004429"/>
    </source>
</evidence>
<evidence type="ECO:0000256" key="13">
    <source>
        <dbReference type="PIRSR" id="PIRSR006247-1"/>
    </source>
</evidence>
<evidence type="ECO:0000256" key="7">
    <source>
        <dbReference type="ARBA" id="ARBA00022692"/>
    </source>
</evidence>
<dbReference type="PANTHER" id="PTHR32024">
    <property type="entry name" value="TRK SYSTEM POTASSIUM UPTAKE PROTEIN TRKG-RELATED"/>
    <property type="match status" value="1"/>
</dbReference>
<dbReference type="GO" id="GO:0046872">
    <property type="term" value="F:metal ion binding"/>
    <property type="evidence" value="ECO:0007669"/>
    <property type="project" value="UniProtKB-KW"/>
</dbReference>
<comment type="function">
    <text evidence="12">Low-affinity potassium transport system. Interacts with Trk system potassium uptake protein TrkA.</text>
</comment>
<protein>
    <recommendedName>
        <fullName evidence="12">Trk system potassium uptake protein</fullName>
    </recommendedName>
</protein>
<feature type="transmembrane region" description="Helical" evidence="14">
    <location>
        <begin position="136"/>
        <end position="163"/>
    </location>
</feature>
<feature type="binding site" evidence="13">
    <location>
        <position position="321"/>
    </location>
    <ligand>
        <name>K(+)</name>
        <dbReference type="ChEBI" id="CHEBI:29103"/>
    </ligand>
</feature>
<name>A0AB39HEU8_9VIBR</name>
<accession>A0AB39HEU8</accession>
<feature type="binding site" evidence="13">
    <location>
        <position position="221"/>
    </location>
    <ligand>
        <name>K(+)</name>
        <dbReference type="ChEBI" id="CHEBI:29103"/>
    </ligand>
</feature>
<sequence>MQFRSIIRIVGLLLALFSLSMLVPSLVALIYRDGAGVAFVSTFFVLIACGFLCWFPNRRCKHELKARDGFLIVVLFWTVLGSAGSLPFLLAEQPDVSVTDAFFESFSALTTTGATVLVGLDGLPKAILFYRQLLQWFGGMGIIVLAVAILPVLGIGGMQLYRAEIPGPVKDSKMTPRIAETAKALWYIYLGLTVLCALAFWLAGMSVFDAISHSFSTIAIGGFSTHDASMGYFDSFAINMITVVFLLISACNYSLHFAAFSNGGVHPKYYWRDPEFRAFMFIQLAVFLVCFLVLLSNVSVGQSWFDTFDQALFQSVSISTTAGFTTSGFYEWPLFLPVLLLFASFIGGCGGSAGGGMKVIRILLLTLQGAREMKRLVHPRAVYTIKIGGAALPQRVVDAVWGFFSAYALVFVVCMLALIATGMDELSAFSAVAATLNNLGPGLEEVAVHFANVNDTAKWVLVVSMLFGRLEVFTLLILLTPTFWRN</sequence>